<evidence type="ECO:0000313" key="3">
    <source>
        <dbReference type="Proteomes" id="UP001500897"/>
    </source>
</evidence>
<accession>A0ABN1F544</accession>
<protein>
    <submittedName>
        <fullName evidence="2">Spore-associated protein A</fullName>
    </submittedName>
</protein>
<keyword evidence="3" id="KW-1185">Reference proteome</keyword>
<name>A0ABN1F544_9ACTN</name>
<organism evidence="2 3">
    <name type="scientific">Kitasatospora saccharophila</name>
    <dbReference type="NCBI Taxonomy" id="407973"/>
    <lineage>
        <taxon>Bacteria</taxon>
        <taxon>Bacillati</taxon>
        <taxon>Actinomycetota</taxon>
        <taxon>Actinomycetes</taxon>
        <taxon>Kitasatosporales</taxon>
        <taxon>Streptomycetaceae</taxon>
        <taxon>Kitasatospora</taxon>
    </lineage>
</organism>
<proteinExistence type="predicted"/>
<gene>
    <name evidence="2" type="ORF">GCM10009759_10150</name>
</gene>
<dbReference type="Proteomes" id="UP001500897">
    <property type="component" value="Unassembled WGS sequence"/>
</dbReference>
<feature type="chain" id="PRO_5047355521" evidence="1">
    <location>
        <begin position="29"/>
        <end position="150"/>
    </location>
</feature>
<keyword evidence="1" id="KW-0732">Signal</keyword>
<dbReference type="RefSeq" id="WP_344550537.1">
    <property type="nucleotide sequence ID" value="NZ_BAAANS010000004.1"/>
</dbReference>
<evidence type="ECO:0000256" key="1">
    <source>
        <dbReference type="SAM" id="SignalP"/>
    </source>
</evidence>
<feature type="signal peptide" evidence="1">
    <location>
        <begin position="1"/>
        <end position="28"/>
    </location>
</feature>
<comment type="caution">
    <text evidence="2">The sequence shown here is derived from an EMBL/GenBank/DDBJ whole genome shotgun (WGS) entry which is preliminary data.</text>
</comment>
<evidence type="ECO:0000313" key="2">
    <source>
        <dbReference type="EMBL" id="GAA2088182.1"/>
    </source>
</evidence>
<dbReference type="EMBL" id="BAAANS010000004">
    <property type="protein sequence ID" value="GAA2088182.1"/>
    <property type="molecule type" value="Genomic_DNA"/>
</dbReference>
<reference evidence="2 3" key="1">
    <citation type="journal article" date="2019" name="Int. J. Syst. Evol. Microbiol.">
        <title>The Global Catalogue of Microorganisms (GCM) 10K type strain sequencing project: providing services to taxonomists for standard genome sequencing and annotation.</title>
        <authorList>
            <consortium name="The Broad Institute Genomics Platform"/>
            <consortium name="The Broad Institute Genome Sequencing Center for Infectious Disease"/>
            <person name="Wu L."/>
            <person name="Ma J."/>
        </authorList>
    </citation>
    <scope>NUCLEOTIDE SEQUENCE [LARGE SCALE GENOMIC DNA]</scope>
    <source>
        <strain evidence="2 3">JCM 14559</strain>
    </source>
</reference>
<sequence>MRRKIASTLVAFGIAAAGLTVGAPTASAGEWGCAGNEIDTYSVTYGSTMYGAVHLYYDSSTGKNCAVTVATSAGGYGVAKYMSVMLARCTQTSPSSTCSLDDVKVDADTYKYYAGPVSLSAAGHCISVRGRVTYNGHEAAGSTYGGVHCG</sequence>